<keyword evidence="5 6" id="KW-0472">Membrane</keyword>
<feature type="non-terminal residue" evidence="7">
    <location>
        <position position="77"/>
    </location>
</feature>
<feature type="transmembrane region" description="Helical" evidence="6">
    <location>
        <begin position="26"/>
        <end position="47"/>
    </location>
</feature>
<dbReference type="Pfam" id="PF01566">
    <property type="entry name" value="Nramp"/>
    <property type="match status" value="1"/>
</dbReference>
<dbReference type="PRINTS" id="PR00447">
    <property type="entry name" value="NATRESASSCMP"/>
</dbReference>
<evidence type="ECO:0000256" key="3">
    <source>
        <dbReference type="ARBA" id="ARBA00022692"/>
    </source>
</evidence>
<dbReference type="EMBL" id="JADCSA010001301">
    <property type="protein sequence ID" value="MBE7326249.1"/>
    <property type="molecule type" value="Genomic_DNA"/>
</dbReference>
<keyword evidence="2" id="KW-0813">Transport</keyword>
<evidence type="ECO:0000256" key="1">
    <source>
        <dbReference type="ARBA" id="ARBA00004141"/>
    </source>
</evidence>
<organism evidence="7 8">
    <name type="scientific">Nocardioides malaquae</name>
    <dbReference type="NCBI Taxonomy" id="2773426"/>
    <lineage>
        <taxon>Bacteria</taxon>
        <taxon>Bacillati</taxon>
        <taxon>Actinomycetota</taxon>
        <taxon>Actinomycetes</taxon>
        <taxon>Propionibacteriales</taxon>
        <taxon>Nocardioidaceae</taxon>
        <taxon>Nocardioides</taxon>
    </lineage>
</organism>
<keyword evidence="4 6" id="KW-1133">Transmembrane helix</keyword>
<accession>A0ABR9RXH5</accession>
<dbReference type="InterPro" id="IPR001046">
    <property type="entry name" value="NRAMP_fam"/>
</dbReference>
<reference evidence="7 8" key="1">
    <citation type="submission" date="2020-10" db="EMBL/GenBank/DDBJ databases">
        <title>Nocardioides sp. isolated from sludge.</title>
        <authorList>
            <person name="Zhang X."/>
        </authorList>
    </citation>
    <scope>NUCLEOTIDE SEQUENCE [LARGE SCALE GENOMIC DNA]</scope>
    <source>
        <strain evidence="7 8">Y6</strain>
    </source>
</reference>
<comment type="caution">
    <text evidence="7">The sequence shown here is derived from an EMBL/GenBank/DDBJ whole genome shotgun (WGS) entry which is preliminary data.</text>
</comment>
<sequence length="77" mass="8473">ITSTLAGQIVMEGYLHIRLPLWQRRLLTRAVTLIPILIIGMLVGFSDAAFENLIIYAQVALSIALPFTLLPLVALTN</sequence>
<evidence type="ECO:0000256" key="5">
    <source>
        <dbReference type="ARBA" id="ARBA00023136"/>
    </source>
</evidence>
<protein>
    <submittedName>
        <fullName evidence="7">Divalent metal cation transporter</fullName>
    </submittedName>
</protein>
<evidence type="ECO:0000256" key="6">
    <source>
        <dbReference type="SAM" id="Phobius"/>
    </source>
</evidence>
<evidence type="ECO:0000313" key="8">
    <source>
        <dbReference type="Proteomes" id="UP000756387"/>
    </source>
</evidence>
<dbReference type="PANTHER" id="PTHR11706:SF33">
    <property type="entry name" value="NATURAL RESISTANCE-ASSOCIATED MACROPHAGE PROTEIN 2"/>
    <property type="match status" value="1"/>
</dbReference>
<evidence type="ECO:0000256" key="4">
    <source>
        <dbReference type="ARBA" id="ARBA00022989"/>
    </source>
</evidence>
<feature type="transmembrane region" description="Helical" evidence="6">
    <location>
        <begin position="53"/>
        <end position="75"/>
    </location>
</feature>
<dbReference type="Proteomes" id="UP000756387">
    <property type="component" value="Unassembled WGS sequence"/>
</dbReference>
<feature type="non-terminal residue" evidence="7">
    <location>
        <position position="1"/>
    </location>
</feature>
<comment type="subcellular location">
    <subcellularLocation>
        <location evidence="1">Membrane</location>
        <topology evidence="1">Multi-pass membrane protein</topology>
    </subcellularLocation>
</comment>
<keyword evidence="8" id="KW-1185">Reference proteome</keyword>
<proteinExistence type="predicted"/>
<evidence type="ECO:0000313" key="7">
    <source>
        <dbReference type="EMBL" id="MBE7326249.1"/>
    </source>
</evidence>
<dbReference type="PANTHER" id="PTHR11706">
    <property type="entry name" value="SOLUTE CARRIER PROTEIN FAMILY 11 MEMBER"/>
    <property type="match status" value="1"/>
</dbReference>
<gene>
    <name evidence="7" type="ORF">IEQ44_16600</name>
</gene>
<name>A0ABR9RXH5_9ACTN</name>
<keyword evidence="3 6" id="KW-0812">Transmembrane</keyword>
<evidence type="ECO:0000256" key="2">
    <source>
        <dbReference type="ARBA" id="ARBA00022448"/>
    </source>
</evidence>